<dbReference type="Gene3D" id="3.30.10.20">
    <property type="match status" value="1"/>
</dbReference>
<dbReference type="PROSITE" id="PS51178">
    <property type="entry name" value="PASTA"/>
    <property type="match status" value="2"/>
</dbReference>
<dbReference type="PANTHER" id="PTHR30627:SF1">
    <property type="entry name" value="PEPTIDOGLYCAN D,D-TRANSPEPTIDASE FTSI"/>
    <property type="match status" value="1"/>
</dbReference>
<dbReference type="Proteomes" id="UP000748308">
    <property type="component" value="Unassembled WGS sequence"/>
</dbReference>
<dbReference type="Pfam" id="PF03717">
    <property type="entry name" value="PBP_dimer"/>
    <property type="match status" value="1"/>
</dbReference>
<feature type="domain" description="PASTA" evidence="3">
    <location>
        <begin position="633"/>
        <end position="692"/>
    </location>
</feature>
<dbReference type="CDD" id="cd06575">
    <property type="entry name" value="PASTA_Pbp2x-like_2"/>
    <property type="match status" value="1"/>
</dbReference>
<evidence type="ECO:0000313" key="4">
    <source>
        <dbReference type="EMBL" id="MBM3316592.1"/>
    </source>
</evidence>
<dbReference type="InterPro" id="IPR005543">
    <property type="entry name" value="PASTA_dom"/>
</dbReference>
<sequence>MSAASDGRLRVVLGLAALLFAALLLRAGYLALGRHAALKAEAEDQQTQVEPIPPPRGPIVDRAGRTLVCSMENPSLVWAGASCPELVAAAEELARAGLCAPEQPARLAASRSTYHYLTRRWVPESFARDFVARHPGVRLEPEMKRFYPSGASAPQALGLVGIDGAGLSGLECQFDDWLSGEPGRVLRFVTGSGRPQQTLAPRVLREPRPGGGLLLSLDARVQEVVRYRLTEGMAEFGAAEGFALVLDPRSGEILSLWGEPSFDPQDPGRIDPDLLRVRCVTDQFEPGSTFKINTFSAALESGLVSPSDLVDCGNGRRRVPGGEVRDVKKMGVVTAAEALVFSSNIGNGIVAERTGWQRFYRMAQAFGFGQPTGIPLGGEAAGSLPHPLQPGWSERSLLTIAYGQEVSVTGLQMALAYAAVANDGWLMKPLLVRARLDPQGRVLETFQPEAVRRVLSAETAVTMRGLLRRVVCEGTGKEAEAASFAPAGKTGTAQIYDPALGRYLGNKHIVSFIGFAPWDDPHCVVAVTVWAEGDLSAGKVAAPIFRRIVEDLAWWLEDGRASSMPMAECIEAPIVVPDVRGFGVQAAREALHAAGLIPVLEGLGGRVEELAPQPYASVPRGSVVRLALADRDRDRAVRVPNLAGLSLRRAVSLAAQAGLAPGVRGSGWVVEQAPAAGSEVPSGTLCEIWASPRASRAREEALRRNEFGGPAAGLAACAAR</sequence>
<dbReference type="PANTHER" id="PTHR30627">
    <property type="entry name" value="PEPTIDOGLYCAN D,D-TRANSPEPTIDASE"/>
    <property type="match status" value="1"/>
</dbReference>
<dbReference type="Gene3D" id="3.30.450.330">
    <property type="match status" value="1"/>
</dbReference>
<dbReference type="SMART" id="SM00740">
    <property type="entry name" value="PASTA"/>
    <property type="match status" value="2"/>
</dbReference>
<dbReference type="Gene3D" id="3.40.710.10">
    <property type="entry name" value="DD-peptidase/beta-lactamase superfamily"/>
    <property type="match status" value="1"/>
</dbReference>
<keyword evidence="2" id="KW-0472">Membrane</keyword>
<dbReference type="SUPFAM" id="SSF56519">
    <property type="entry name" value="Penicillin binding protein dimerisation domain"/>
    <property type="match status" value="1"/>
</dbReference>
<dbReference type="InterPro" id="IPR005311">
    <property type="entry name" value="PBP_dimer"/>
</dbReference>
<evidence type="ECO:0000256" key="1">
    <source>
        <dbReference type="ARBA" id="ARBA00004370"/>
    </source>
</evidence>
<dbReference type="InterPro" id="IPR050515">
    <property type="entry name" value="Beta-lactam/transpept"/>
</dbReference>
<dbReference type="InterPro" id="IPR036138">
    <property type="entry name" value="PBP_dimer_sf"/>
</dbReference>
<reference evidence="4" key="1">
    <citation type="submission" date="2019-03" db="EMBL/GenBank/DDBJ databases">
        <title>Lake Tanganyika Metagenome-Assembled Genomes (MAGs).</title>
        <authorList>
            <person name="Tran P."/>
        </authorList>
    </citation>
    <scope>NUCLEOTIDE SEQUENCE</scope>
    <source>
        <strain evidence="4">M_DeepCast_400m_m2_100</strain>
    </source>
</reference>
<comment type="caution">
    <text evidence="4">The sequence shown here is derived from an EMBL/GenBank/DDBJ whole genome shotgun (WGS) entry which is preliminary data.</text>
</comment>
<dbReference type="Pfam" id="PF00905">
    <property type="entry name" value="Transpeptidase"/>
    <property type="match status" value="1"/>
</dbReference>
<evidence type="ECO:0000313" key="5">
    <source>
        <dbReference type="Proteomes" id="UP000748308"/>
    </source>
</evidence>
<protein>
    <submittedName>
        <fullName evidence="4">PASTA domain-containing protein</fullName>
    </submittedName>
</protein>
<evidence type="ECO:0000256" key="2">
    <source>
        <dbReference type="ARBA" id="ARBA00023136"/>
    </source>
</evidence>
<evidence type="ECO:0000259" key="3">
    <source>
        <dbReference type="PROSITE" id="PS51178"/>
    </source>
</evidence>
<dbReference type="GO" id="GO:0005886">
    <property type="term" value="C:plasma membrane"/>
    <property type="evidence" value="ECO:0007669"/>
    <property type="project" value="TreeGrafter"/>
</dbReference>
<dbReference type="SUPFAM" id="SSF56601">
    <property type="entry name" value="beta-lactamase/transpeptidase-like"/>
    <property type="match status" value="1"/>
</dbReference>
<dbReference type="EMBL" id="VGIY01000024">
    <property type="protein sequence ID" value="MBM3316592.1"/>
    <property type="molecule type" value="Genomic_DNA"/>
</dbReference>
<gene>
    <name evidence="4" type="ORF">FJY75_01940</name>
</gene>
<dbReference type="Pfam" id="PF03793">
    <property type="entry name" value="PASTA"/>
    <property type="match status" value="1"/>
</dbReference>
<dbReference type="AlphaFoldDB" id="A0A938BPZ6"/>
<dbReference type="GO" id="GO:0008658">
    <property type="term" value="F:penicillin binding"/>
    <property type="evidence" value="ECO:0007669"/>
    <property type="project" value="InterPro"/>
</dbReference>
<dbReference type="SUPFAM" id="SSF54184">
    <property type="entry name" value="Penicillin-binding protein 2x (pbp-2x), c-terminal domain"/>
    <property type="match status" value="2"/>
</dbReference>
<dbReference type="InterPro" id="IPR001460">
    <property type="entry name" value="PCN-bd_Tpept"/>
</dbReference>
<dbReference type="Gene3D" id="3.90.1310.10">
    <property type="entry name" value="Penicillin-binding protein 2a (Domain 2)"/>
    <property type="match status" value="1"/>
</dbReference>
<dbReference type="InterPro" id="IPR012338">
    <property type="entry name" value="Beta-lactam/transpept-like"/>
</dbReference>
<dbReference type="GO" id="GO:0071555">
    <property type="term" value="P:cell wall organization"/>
    <property type="evidence" value="ECO:0007669"/>
    <property type="project" value="TreeGrafter"/>
</dbReference>
<comment type="subcellular location">
    <subcellularLocation>
        <location evidence="1">Membrane</location>
    </subcellularLocation>
</comment>
<organism evidence="4 5">
    <name type="scientific">Eiseniibacteriota bacterium</name>
    <dbReference type="NCBI Taxonomy" id="2212470"/>
    <lineage>
        <taxon>Bacteria</taxon>
        <taxon>Candidatus Eiseniibacteriota</taxon>
    </lineage>
</organism>
<accession>A0A938BPZ6</accession>
<name>A0A938BPZ6_UNCEI</name>
<proteinExistence type="predicted"/>
<feature type="domain" description="PASTA" evidence="3">
    <location>
        <begin position="570"/>
        <end position="630"/>
    </location>
</feature>